<evidence type="ECO:0000256" key="3">
    <source>
        <dbReference type="ARBA" id="ARBA00023125"/>
    </source>
</evidence>
<dbReference type="SUPFAM" id="SSF116734">
    <property type="entry name" value="DNA methylase specificity domain"/>
    <property type="match status" value="2"/>
</dbReference>
<evidence type="ECO:0000256" key="1">
    <source>
        <dbReference type="ARBA" id="ARBA00010923"/>
    </source>
</evidence>
<dbReference type="HOGENOM" id="CLU_021095_2_3_12"/>
<dbReference type="InterPro" id="IPR052021">
    <property type="entry name" value="Type-I_RS_S_subunit"/>
</dbReference>
<dbReference type="Pfam" id="PF01420">
    <property type="entry name" value="Methylase_S"/>
    <property type="match status" value="1"/>
</dbReference>
<reference evidence="5 6" key="1">
    <citation type="submission" date="2011-10" db="EMBL/GenBank/DDBJ databases">
        <title>The Improved High-Quality Draft genome of Leptonema illini DSM 21528.</title>
        <authorList>
            <consortium name="US DOE Joint Genome Institute (JGI-PGF)"/>
            <person name="Lucas S."/>
            <person name="Copeland A."/>
            <person name="Lapidus A."/>
            <person name="Glavina del Rio T."/>
            <person name="Dalin E."/>
            <person name="Tice H."/>
            <person name="Bruce D."/>
            <person name="Goodwin L."/>
            <person name="Pitluck S."/>
            <person name="Peters L."/>
            <person name="Mikhailova N."/>
            <person name="Held B."/>
            <person name="Kyrpides N."/>
            <person name="Mavromatis K."/>
            <person name="Ivanova N."/>
            <person name="Markowitz V."/>
            <person name="Cheng J.-F."/>
            <person name="Hugenholtz P."/>
            <person name="Woyke T."/>
            <person name="Wu D."/>
            <person name="Gronow S."/>
            <person name="Wellnitz S."/>
            <person name="Brambilla E.-M."/>
            <person name="Klenk H.-P."/>
            <person name="Eisen J.A."/>
        </authorList>
    </citation>
    <scope>NUCLEOTIDE SEQUENCE [LARGE SCALE GENOMIC DNA]</scope>
    <source>
        <strain evidence="5 6">DSM 21528</strain>
    </source>
</reference>
<dbReference type="GO" id="GO:0003677">
    <property type="term" value="F:DNA binding"/>
    <property type="evidence" value="ECO:0007669"/>
    <property type="project" value="UniProtKB-KW"/>
</dbReference>
<keyword evidence="2" id="KW-0680">Restriction system</keyword>
<dbReference type="RefSeq" id="WP_002770837.1">
    <property type="nucleotide sequence ID" value="NZ_JH597773.1"/>
</dbReference>
<feature type="domain" description="Type I restriction modification DNA specificity" evidence="4">
    <location>
        <begin position="39"/>
        <end position="205"/>
    </location>
</feature>
<dbReference type="InterPro" id="IPR044946">
    <property type="entry name" value="Restrct_endonuc_typeI_TRD_sf"/>
</dbReference>
<protein>
    <submittedName>
        <fullName evidence="5">Restriction modification system DNA specificity domain-containing protein</fullName>
    </submittedName>
</protein>
<keyword evidence="6" id="KW-1185">Reference proteome</keyword>
<dbReference type="AlphaFoldDB" id="H2CGZ8"/>
<proteinExistence type="inferred from homology"/>
<evidence type="ECO:0000259" key="4">
    <source>
        <dbReference type="Pfam" id="PF01420"/>
    </source>
</evidence>
<comment type="similarity">
    <text evidence="1">Belongs to the type-I restriction system S methylase family.</text>
</comment>
<dbReference type="Proteomes" id="UP000005737">
    <property type="component" value="Unassembled WGS sequence"/>
</dbReference>
<dbReference type="PANTHER" id="PTHR30408">
    <property type="entry name" value="TYPE-1 RESTRICTION ENZYME ECOKI SPECIFICITY PROTEIN"/>
    <property type="match status" value="1"/>
</dbReference>
<dbReference type="CDD" id="cd17260">
    <property type="entry name" value="RMtype1_S_EcoEI-TRD1-CR1_like"/>
    <property type="match status" value="1"/>
</dbReference>
<dbReference type="Gene3D" id="3.90.220.20">
    <property type="entry name" value="DNA methylase specificity domains"/>
    <property type="match status" value="2"/>
</dbReference>
<dbReference type="InterPro" id="IPR000055">
    <property type="entry name" value="Restrct_endonuc_typeI_TRD"/>
</dbReference>
<dbReference type="GO" id="GO:0009307">
    <property type="term" value="P:DNA restriction-modification system"/>
    <property type="evidence" value="ECO:0007669"/>
    <property type="project" value="UniProtKB-KW"/>
</dbReference>
<dbReference type="STRING" id="183.GCA_002009735_01835"/>
<evidence type="ECO:0000313" key="6">
    <source>
        <dbReference type="Proteomes" id="UP000005737"/>
    </source>
</evidence>
<dbReference type="EMBL" id="JH597773">
    <property type="protein sequence ID" value="EHQ05840.1"/>
    <property type="molecule type" value="Genomic_DNA"/>
</dbReference>
<name>H2CGZ8_9LEPT</name>
<dbReference type="PANTHER" id="PTHR30408:SF13">
    <property type="entry name" value="TYPE I RESTRICTION ENZYME HINDI SPECIFICITY SUBUNIT"/>
    <property type="match status" value="1"/>
</dbReference>
<keyword evidence="3" id="KW-0238">DNA-binding</keyword>
<gene>
    <name evidence="5" type="ORF">Lepil_1146</name>
</gene>
<dbReference type="REBASE" id="88701">
    <property type="entry name" value="S.Lil3055ORF1149P"/>
</dbReference>
<organism evidence="5 6">
    <name type="scientific">Leptonema illini DSM 21528</name>
    <dbReference type="NCBI Taxonomy" id="929563"/>
    <lineage>
        <taxon>Bacteria</taxon>
        <taxon>Pseudomonadati</taxon>
        <taxon>Spirochaetota</taxon>
        <taxon>Spirochaetia</taxon>
        <taxon>Leptospirales</taxon>
        <taxon>Leptospiraceae</taxon>
        <taxon>Leptonema</taxon>
    </lineage>
</organism>
<evidence type="ECO:0000256" key="2">
    <source>
        <dbReference type="ARBA" id="ARBA00022747"/>
    </source>
</evidence>
<accession>H2CGZ8</accession>
<sequence length="357" mass="40195">MSERVESEIGLIPKEWVLCSVGELIATNILEKPLDGNHGEKHPKGTDFKNEGVPFIMATDINDGKIDLVNCKFIDKRLADSLDKGFSIEGDVLLTHKASLGRTAIVTEIKMPYIMLTPQVTYYRVKNTNKLNNHFLKYFFDSPVFQDTLLNHGDSGSTRAYVGITAQRDLPILLPPLPEQKAIASVLSSLDDKIDLLHRQNKTLEAMAETLFRQWFVEEADESWEEGTIADLIEFNPNRKLPKGSAAPYLEMSALSNNTFNPRDWYDREFSSGTKFINGDTLLARITPCLENGKAAFVTFLDEDQVAWGSTEFIVMRPKLGLHPFFAYVLARTDDFKDYAEGCLEGSSDYVPVIVRL</sequence>
<evidence type="ECO:0000313" key="5">
    <source>
        <dbReference type="EMBL" id="EHQ05840.1"/>
    </source>
</evidence>